<evidence type="ECO:0000256" key="6">
    <source>
        <dbReference type="ARBA" id="ARBA00022840"/>
    </source>
</evidence>
<dbReference type="GO" id="GO:0005886">
    <property type="term" value="C:plasma membrane"/>
    <property type="evidence" value="ECO:0000318"/>
    <property type="project" value="GO_Central"/>
</dbReference>
<dbReference type="STRING" id="3218.A0A2K1KG47"/>
<comment type="subcellular location">
    <subcellularLocation>
        <location evidence="1">Cell membrane</location>
        <topology evidence="1">Single-pass membrane protein</topology>
    </subcellularLocation>
</comment>
<dbReference type="Gene3D" id="3.30.200.20">
    <property type="entry name" value="Phosphorylase Kinase, domain 1"/>
    <property type="match status" value="1"/>
</dbReference>
<dbReference type="PaxDb" id="3218-PP1S14_81V6.6"/>
<reference evidence="11" key="3">
    <citation type="submission" date="2020-12" db="UniProtKB">
        <authorList>
            <consortium name="EnsemblPlants"/>
        </authorList>
    </citation>
    <scope>IDENTIFICATION</scope>
</reference>
<protein>
    <recommendedName>
        <fullName evidence="2">non-specific serine/threonine protein kinase</fullName>
        <ecNumber evidence="2">2.7.11.1</ecNumber>
    </recommendedName>
</protein>
<dbReference type="Pfam" id="PF07714">
    <property type="entry name" value="PK_Tyr_Ser-Thr"/>
    <property type="match status" value="1"/>
</dbReference>
<dbReference type="GO" id="GO:0004674">
    <property type="term" value="F:protein serine/threonine kinase activity"/>
    <property type="evidence" value="ECO:0007669"/>
    <property type="project" value="UniProtKB-EC"/>
</dbReference>
<keyword evidence="4" id="KW-0812">Transmembrane</keyword>
<dbReference type="GeneID" id="112283173"/>
<evidence type="ECO:0000256" key="3">
    <source>
        <dbReference type="ARBA" id="ARBA00022679"/>
    </source>
</evidence>
<dbReference type="RefSeq" id="XP_024377339.1">
    <property type="nucleotide sequence ID" value="XM_024521571.2"/>
</dbReference>
<evidence type="ECO:0000256" key="5">
    <source>
        <dbReference type="ARBA" id="ARBA00022741"/>
    </source>
</evidence>
<dbReference type="Gene3D" id="1.10.510.10">
    <property type="entry name" value="Transferase(Phosphotransferase) domain 1"/>
    <property type="match status" value="1"/>
</dbReference>
<evidence type="ECO:0000256" key="4">
    <source>
        <dbReference type="ARBA" id="ARBA00022692"/>
    </source>
</evidence>
<sequence>MRIQWAKYWCYRAADNNLCRPADGKKPGTWRRFSLRELHAATNNFNYDNKLGEGTIGSVYWGQLASGDQIAVKRLKVWSTKAEREFAVEIEILGRVRHKNLLSLLGYCAEGQERLIVYEYMPNLSLYSHLHGHLAADSALDWDQRMKIAVGSAEGLAYLHHYATPQIVHRGIKASNILMDENLNALVADFGLAKLIPNSSAQKGISGCTAPKTVAGKVTEACDVYSFGVLLMELISGRKPIERVSGEKQAIMNWARPLILQGKIHDLVDAKLEGKFDKDHLNKLAQVAALCAEILPEERPSMQDVVEMLKEGTKDLMKPLLQDGDRFDEAAVNSVHPVGIDVNTLNIN</sequence>
<dbReference type="Gramene" id="Pp3c6_18190V3.1">
    <property type="protein sequence ID" value="Pp3c6_18190V3.1"/>
    <property type="gene ID" value="Pp3c6_18190"/>
</dbReference>
<dbReference type="AlphaFoldDB" id="A0A2K1KG47"/>
<dbReference type="InterPro" id="IPR011009">
    <property type="entry name" value="Kinase-like_dom_sf"/>
</dbReference>
<dbReference type="PROSITE" id="PS50011">
    <property type="entry name" value="PROTEIN_KINASE_DOM"/>
    <property type="match status" value="1"/>
</dbReference>
<keyword evidence="7" id="KW-1133">Transmembrane helix</keyword>
<proteinExistence type="predicted"/>
<reference evidence="10 12" key="1">
    <citation type="journal article" date="2008" name="Science">
        <title>The Physcomitrella genome reveals evolutionary insights into the conquest of land by plants.</title>
        <authorList>
            <person name="Rensing S."/>
            <person name="Lang D."/>
            <person name="Zimmer A."/>
            <person name="Terry A."/>
            <person name="Salamov A."/>
            <person name="Shapiro H."/>
            <person name="Nishiyama T."/>
            <person name="Perroud P.-F."/>
            <person name="Lindquist E."/>
            <person name="Kamisugi Y."/>
            <person name="Tanahashi T."/>
            <person name="Sakakibara K."/>
            <person name="Fujita T."/>
            <person name="Oishi K."/>
            <person name="Shin-I T."/>
            <person name="Kuroki Y."/>
            <person name="Toyoda A."/>
            <person name="Suzuki Y."/>
            <person name="Hashimoto A."/>
            <person name="Yamaguchi K."/>
            <person name="Sugano A."/>
            <person name="Kohara Y."/>
            <person name="Fujiyama A."/>
            <person name="Anterola A."/>
            <person name="Aoki S."/>
            <person name="Ashton N."/>
            <person name="Barbazuk W.B."/>
            <person name="Barker E."/>
            <person name="Bennetzen J."/>
            <person name="Bezanilla M."/>
            <person name="Blankenship R."/>
            <person name="Cho S.H."/>
            <person name="Dutcher S."/>
            <person name="Estelle M."/>
            <person name="Fawcett J.A."/>
            <person name="Gundlach H."/>
            <person name="Hanada K."/>
            <person name="Heyl A."/>
            <person name="Hicks K.A."/>
            <person name="Hugh J."/>
            <person name="Lohr M."/>
            <person name="Mayer K."/>
            <person name="Melkozernov A."/>
            <person name="Murata T."/>
            <person name="Nelson D."/>
            <person name="Pils B."/>
            <person name="Prigge M."/>
            <person name="Reiss B."/>
            <person name="Renner T."/>
            <person name="Rombauts S."/>
            <person name="Rushton P."/>
            <person name="Sanderfoot A."/>
            <person name="Schween G."/>
            <person name="Shiu S.-H."/>
            <person name="Stueber K."/>
            <person name="Theodoulou F.L."/>
            <person name="Tu H."/>
            <person name="Van de Peer Y."/>
            <person name="Verrier P.J."/>
            <person name="Waters E."/>
            <person name="Wood A."/>
            <person name="Yang L."/>
            <person name="Cove D."/>
            <person name="Cuming A."/>
            <person name="Hasebe M."/>
            <person name="Lucas S."/>
            <person name="Mishler D.B."/>
            <person name="Reski R."/>
            <person name="Grigoriev I."/>
            <person name="Quatrano R.S."/>
            <person name="Boore J.L."/>
        </authorList>
    </citation>
    <scope>NUCLEOTIDE SEQUENCE [LARGE SCALE GENOMIC DNA]</scope>
    <source>
        <strain evidence="11 12">cv. Gransden 2004</strain>
    </source>
</reference>
<dbReference type="InterPro" id="IPR047117">
    <property type="entry name" value="PERK1-13-like"/>
</dbReference>
<evidence type="ECO:0000259" key="9">
    <source>
        <dbReference type="PROSITE" id="PS50011"/>
    </source>
</evidence>
<dbReference type="FunFam" id="1.10.510.10:FF:000095">
    <property type="entry name" value="protein STRUBBELIG-RECEPTOR FAMILY 8"/>
    <property type="match status" value="1"/>
</dbReference>
<name>A0A2K1KG47_PHYPA</name>
<dbReference type="GO" id="GO:0007165">
    <property type="term" value="P:signal transduction"/>
    <property type="evidence" value="ECO:0000318"/>
    <property type="project" value="GO_Central"/>
</dbReference>
<dbReference type="FunFam" id="3.30.200.20:FF:000305">
    <property type="entry name" value="PTI1-like tyrosine-protein kinase At3g15890"/>
    <property type="match status" value="1"/>
</dbReference>
<evidence type="ECO:0000313" key="10">
    <source>
        <dbReference type="EMBL" id="PNR52757.1"/>
    </source>
</evidence>
<feature type="domain" description="Protein kinase" evidence="9">
    <location>
        <begin position="45"/>
        <end position="321"/>
    </location>
</feature>
<evidence type="ECO:0000256" key="1">
    <source>
        <dbReference type="ARBA" id="ARBA00004162"/>
    </source>
</evidence>
<reference evidence="10 12" key="2">
    <citation type="journal article" date="2018" name="Plant J.">
        <title>The Physcomitrella patens chromosome-scale assembly reveals moss genome structure and evolution.</title>
        <authorList>
            <person name="Lang D."/>
            <person name="Ullrich K.K."/>
            <person name="Murat F."/>
            <person name="Fuchs J."/>
            <person name="Jenkins J."/>
            <person name="Haas F.B."/>
            <person name="Piednoel M."/>
            <person name="Gundlach H."/>
            <person name="Van Bel M."/>
            <person name="Meyberg R."/>
            <person name="Vives C."/>
            <person name="Morata J."/>
            <person name="Symeonidi A."/>
            <person name="Hiss M."/>
            <person name="Muchero W."/>
            <person name="Kamisugi Y."/>
            <person name="Saleh O."/>
            <person name="Blanc G."/>
            <person name="Decker E.L."/>
            <person name="van Gessel N."/>
            <person name="Grimwood J."/>
            <person name="Hayes R.D."/>
            <person name="Graham S.W."/>
            <person name="Gunter L.E."/>
            <person name="McDaniel S.F."/>
            <person name="Hoernstein S.N.W."/>
            <person name="Larsson A."/>
            <person name="Li F.W."/>
            <person name="Perroud P.F."/>
            <person name="Phillips J."/>
            <person name="Ranjan P."/>
            <person name="Rokshar D.S."/>
            <person name="Rothfels C.J."/>
            <person name="Schneider L."/>
            <person name="Shu S."/>
            <person name="Stevenson D.W."/>
            <person name="Thummler F."/>
            <person name="Tillich M."/>
            <person name="Villarreal Aguilar J.C."/>
            <person name="Widiez T."/>
            <person name="Wong G.K."/>
            <person name="Wymore A."/>
            <person name="Zhang Y."/>
            <person name="Zimmer A.D."/>
            <person name="Quatrano R.S."/>
            <person name="Mayer K.F.X."/>
            <person name="Goodstein D."/>
            <person name="Casacuberta J.M."/>
            <person name="Vandepoele K."/>
            <person name="Reski R."/>
            <person name="Cuming A.C."/>
            <person name="Tuskan G.A."/>
            <person name="Maumus F."/>
            <person name="Salse J."/>
            <person name="Schmutz J."/>
            <person name="Rensing S.A."/>
        </authorList>
    </citation>
    <scope>NUCLEOTIDE SEQUENCE [LARGE SCALE GENOMIC DNA]</scope>
    <source>
        <strain evidence="11 12">cv. Gransden 2004</strain>
    </source>
</reference>
<evidence type="ECO:0000256" key="7">
    <source>
        <dbReference type="ARBA" id="ARBA00022989"/>
    </source>
</evidence>
<keyword evidence="8" id="KW-0472">Membrane</keyword>
<dbReference type="EnsemblPlants" id="Pp3c6_18190V3.2">
    <property type="protein sequence ID" value="Pp3c6_18190V3.2"/>
    <property type="gene ID" value="Pp3c6_18190"/>
</dbReference>
<keyword evidence="5" id="KW-0547">Nucleotide-binding</keyword>
<dbReference type="InterPro" id="IPR001245">
    <property type="entry name" value="Ser-Thr/Tyr_kinase_cat_dom"/>
</dbReference>
<gene>
    <name evidence="11" type="primary">LOC112283173</name>
    <name evidence="10" type="ORF">PHYPA_009132</name>
</gene>
<dbReference type="EnsemblPlants" id="Pp3c6_18190V3.1">
    <property type="protein sequence ID" value="Pp3c6_18190V3.1"/>
    <property type="gene ID" value="Pp3c6_18190"/>
</dbReference>
<dbReference type="EMBL" id="ABEU02000006">
    <property type="protein sequence ID" value="PNR52757.1"/>
    <property type="molecule type" value="Genomic_DNA"/>
</dbReference>
<keyword evidence="12" id="KW-1185">Reference proteome</keyword>
<accession>A0A2K1KG47</accession>
<dbReference type="CDD" id="cd14066">
    <property type="entry name" value="STKc_IRAK"/>
    <property type="match status" value="1"/>
</dbReference>
<dbReference type="EC" id="2.7.11.1" evidence="2"/>
<dbReference type="GO" id="GO:0005524">
    <property type="term" value="F:ATP binding"/>
    <property type="evidence" value="ECO:0007669"/>
    <property type="project" value="UniProtKB-KW"/>
</dbReference>
<evidence type="ECO:0000313" key="11">
    <source>
        <dbReference type="EnsemblPlants" id="Pp3c6_18190V3.1"/>
    </source>
</evidence>
<dbReference type="InterPro" id="IPR000719">
    <property type="entry name" value="Prot_kinase_dom"/>
</dbReference>
<keyword evidence="6" id="KW-0067">ATP-binding</keyword>
<dbReference type="GO" id="GO:0004672">
    <property type="term" value="F:protein kinase activity"/>
    <property type="evidence" value="ECO:0000318"/>
    <property type="project" value="GO_Central"/>
</dbReference>
<evidence type="ECO:0000256" key="8">
    <source>
        <dbReference type="ARBA" id="ARBA00023136"/>
    </source>
</evidence>
<dbReference type="Gramene" id="Pp3c6_18190V3.2">
    <property type="protein sequence ID" value="Pp3c6_18190V3.2"/>
    <property type="gene ID" value="Pp3c6_18190"/>
</dbReference>
<evidence type="ECO:0000313" key="12">
    <source>
        <dbReference type="Proteomes" id="UP000006727"/>
    </source>
</evidence>
<keyword evidence="3" id="KW-0808">Transferase</keyword>
<dbReference type="SUPFAM" id="SSF56112">
    <property type="entry name" value="Protein kinase-like (PK-like)"/>
    <property type="match status" value="1"/>
</dbReference>
<dbReference type="Proteomes" id="UP000006727">
    <property type="component" value="Chromosome 6"/>
</dbReference>
<evidence type="ECO:0000256" key="2">
    <source>
        <dbReference type="ARBA" id="ARBA00012513"/>
    </source>
</evidence>
<organism evidence="10">
    <name type="scientific">Physcomitrium patens</name>
    <name type="common">Spreading-leaved earth moss</name>
    <name type="synonym">Physcomitrella patens</name>
    <dbReference type="NCBI Taxonomy" id="3218"/>
    <lineage>
        <taxon>Eukaryota</taxon>
        <taxon>Viridiplantae</taxon>
        <taxon>Streptophyta</taxon>
        <taxon>Embryophyta</taxon>
        <taxon>Bryophyta</taxon>
        <taxon>Bryophytina</taxon>
        <taxon>Bryopsida</taxon>
        <taxon>Funariidae</taxon>
        <taxon>Funariales</taxon>
        <taxon>Funariaceae</taxon>
        <taxon>Physcomitrium</taxon>
    </lineage>
</organism>
<dbReference type="PANTHER" id="PTHR47982">
    <property type="entry name" value="PROLINE-RICH RECEPTOR-LIKE PROTEIN KINASE PERK4"/>
    <property type="match status" value="1"/>
</dbReference>
<dbReference type="PANTHER" id="PTHR47982:SF38">
    <property type="entry name" value="PROTEIN KINASE DOMAIN-CONTAINING PROTEIN"/>
    <property type="match status" value="1"/>
</dbReference>